<dbReference type="GO" id="GO:0002189">
    <property type="term" value="C:ribose phosphate diphosphokinase complex"/>
    <property type="evidence" value="ECO:0007669"/>
    <property type="project" value="TreeGrafter"/>
</dbReference>
<dbReference type="GO" id="GO:0006015">
    <property type="term" value="P:5-phosphoribose 1-diphosphate biosynthetic process"/>
    <property type="evidence" value="ECO:0007669"/>
    <property type="project" value="TreeGrafter"/>
</dbReference>
<gene>
    <name evidence="5" type="ORF">Thimo_3608</name>
</gene>
<organism evidence="5 6">
    <name type="scientific">Thioflavicoccus mobilis 8321</name>
    <dbReference type="NCBI Taxonomy" id="765912"/>
    <lineage>
        <taxon>Bacteria</taxon>
        <taxon>Pseudomonadati</taxon>
        <taxon>Pseudomonadota</taxon>
        <taxon>Gammaproteobacteria</taxon>
        <taxon>Chromatiales</taxon>
        <taxon>Chromatiaceae</taxon>
        <taxon>Thioflavicoccus</taxon>
    </lineage>
</organism>
<dbReference type="PATRIC" id="fig|765912.4.peg.3530"/>
<accession>L0H3U7</accession>
<dbReference type="Proteomes" id="UP000010816">
    <property type="component" value="Chromosome"/>
</dbReference>
<dbReference type="KEGG" id="tmb:Thimo_3608"/>
<evidence type="ECO:0000259" key="4">
    <source>
        <dbReference type="Pfam" id="PF13793"/>
    </source>
</evidence>
<keyword evidence="5" id="KW-0418">Kinase</keyword>
<dbReference type="HOGENOM" id="CLU_033546_2_2_6"/>
<evidence type="ECO:0000259" key="3">
    <source>
        <dbReference type="Pfam" id="PF00156"/>
    </source>
</evidence>
<dbReference type="Pfam" id="PF13793">
    <property type="entry name" value="Pribosyltran_N"/>
    <property type="match status" value="1"/>
</dbReference>
<proteinExistence type="inferred from homology"/>
<dbReference type="PANTHER" id="PTHR10210">
    <property type="entry name" value="RIBOSE-PHOSPHATE DIPHOSPHOKINASE FAMILY MEMBER"/>
    <property type="match status" value="1"/>
</dbReference>
<feature type="domain" description="Phosphoribosyltransferase" evidence="3">
    <location>
        <begin position="152"/>
        <end position="252"/>
    </location>
</feature>
<dbReference type="Pfam" id="PF00156">
    <property type="entry name" value="Pribosyltran"/>
    <property type="match status" value="1"/>
</dbReference>
<dbReference type="AlphaFoldDB" id="L0H3U7"/>
<comment type="similarity">
    <text evidence="2">Belongs to the ribose-phosphate pyrophosphokinase family.</text>
</comment>
<evidence type="ECO:0000313" key="6">
    <source>
        <dbReference type="Proteomes" id="UP000010816"/>
    </source>
</evidence>
<sequence>MSGYGDGLILGFPEGMEAAQRLAQAAGRPCAAIALHRFPDGETRVRLPAELPPGVVFYRSLDDPNAKLVELALAARTARTLGARHLTLVAPYLCYMRQDKAFAAGEAVSQQIVGRLLADWFDALITVDPHLHRVHDLAAAVPVTRAVRLSATDLMADFVAERFAGADPLLVGPDAESEQWVAAVAAHRGLDYRVGVKARRGDRDVEVRFPPHAMGGRHLVLVDDVASTGRTLTVAARALARQRPASISVLVTHPLFVGEALAQLEAAGVAAVWSADSIPHPSNRLTLAPLLAAALAPPGRDDRISPSITT</sequence>
<dbReference type="PANTHER" id="PTHR10210:SF41">
    <property type="entry name" value="RIBOSE-PHOSPHATE PYROPHOSPHOKINASE 1, CHLOROPLASTIC"/>
    <property type="match status" value="1"/>
</dbReference>
<dbReference type="GO" id="GO:0005737">
    <property type="term" value="C:cytoplasm"/>
    <property type="evidence" value="ECO:0007669"/>
    <property type="project" value="TreeGrafter"/>
</dbReference>
<evidence type="ECO:0000256" key="1">
    <source>
        <dbReference type="ARBA" id="ARBA00022727"/>
    </source>
</evidence>
<dbReference type="NCBIfam" id="TIGR01251">
    <property type="entry name" value="ribP_PPkin"/>
    <property type="match status" value="1"/>
</dbReference>
<keyword evidence="1 2" id="KW-0545">Nucleotide biosynthesis</keyword>
<name>L0H3U7_9GAMM</name>
<dbReference type="GO" id="GO:0000287">
    <property type="term" value="F:magnesium ion binding"/>
    <property type="evidence" value="ECO:0007669"/>
    <property type="project" value="InterPro"/>
</dbReference>
<dbReference type="GO" id="GO:0004749">
    <property type="term" value="F:ribose phosphate diphosphokinase activity"/>
    <property type="evidence" value="ECO:0007669"/>
    <property type="project" value="TreeGrafter"/>
</dbReference>
<dbReference type="SMART" id="SM01400">
    <property type="entry name" value="Pribosyltran_N"/>
    <property type="match status" value="1"/>
</dbReference>
<evidence type="ECO:0000313" key="5">
    <source>
        <dbReference type="EMBL" id="AGA92264.1"/>
    </source>
</evidence>
<dbReference type="CDD" id="cd06223">
    <property type="entry name" value="PRTases_typeI"/>
    <property type="match status" value="1"/>
</dbReference>
<dbReference type="InterPro" id="IPR029057">
    <property type="entry name" value="PRTase-like"/>
</dbReference>
<reference evidence="5 6" key="1">
    <citation type="submission" date="2011-09" db="EMBL/GenBank/DDBJ databases">
        <title>Complete sequence of chromosome of Thioflavicoccus mobilis 8321.</title>
        <authorList>
            <consortium name="US DOE Joint Genome Institute"/>
            <person name="Lucas S."/>
            <person name="Han J."/>
            <person name="Lapidus A."/>
            <person name="Cheng J.-F."/>
            <person name="Goodwin L."/>
            <person name="Pitluck S."/>
            <person name="Peters L."/>
            <person name="Ovchinnikova G."/>
            <person name="Lu M."/>
            <person name="Detter J.C."/>
            <person name="Han C."/>
            <person name="Tapia R."/>
            <person name="Land M."/>
            <person name="Hauser L."/>
            <person name="Kyrpides N."/>
            <person name="Ivanova N."/>
            <person name="Pagani I."/>
            <person name="Vogl K."/>
            <person name="Liu Z."/>
            <person name="Imhoff J."/>
            <person name="Thiel V."/>
            <person name="Frigaard N.-U."/>
            <person name="Bryant D."/>
            <person name="Woyke T."/>
        </authorList>
    </citation>
    <scope>NUCLEOTIDE SEQUENCE [LARGE SCALE GENOMIC DNA]</scope>
    <source>
        <strain evidence="5 6">8321</strain>
    </source>
</reference>
<dbReference type="InterPro" id="IPR005946">
    <property type="entry name" value="Rib-P_diPkinase"/>
</dbReference>
<dbReference type="eggNOG" id="COG0462">
    <property type="taxonomic scope" value="Bacteria"/>
</dbReference>
<dbReference type="EMBL" id="CP003051">
    <property type="protein sequence ID" value="AGA92264.1"/>
    <property type="molecule type" value="Genomic_DNA"/>
</dbReference>
<dbReference type="GO" id="GO:0006164">
    <property type="term" value="P:purine nucleotide biosynthetic process"/>
    <property type="evidence" value="ECO:0007669"/>
    <property type="project" value="TreeGrafter"/>
</dbReference>
<dbReference type="Gene3D" id="3.40.50.2020">
    <property type="match status" value="2"/>
</dbReference>
<dbReference type="STRING" id="765912.Thimo_3608"/>
<dbReference type="NCBIfam" id="NF005537">
    <property type="entry name" value="PRK07199.1"/>
    <property type="match status" value="1"/>
</dbReference>
<dbReference type="GO" id="GO:0016301">
    <property type="term" value="F:kinase activity"/>
    <property type="evidence" value="ECO:0007669"/>
    <property type="project" value="UniProtKB-KW"/>
</dbReference>
<protein>
    <submittedName>
        <fullName evidence="5">Ribose-phosphate pyrophosphokinase</fullName>
    </submittedName>
</protein>
<feature type="domain" description="Ribose-phosphate pyrophosphokinase N-terminal" evidence="4">
    <location>
        <begin position="17"/>
        <end position="118"/>
    </location>
</feature>
<dbReference type="RefSeq" id="WP_015282389.1">
    <property type="nucleotide sequence ID" value="NC_019940.1"/>
</dbReference>
<evidence type="ECO:0000256" key="2">
    <source>
        <dbReference type="RuleBase" id="RU004324"/>
    </source>
</evidence>
<dbReference type="InterPro" id="IPR000836">
    <property type="entry name" value="PRTase_dom"/>
</dbReference>
<dbReference type="SUPFAM" id="SSF53271">
    <property type="entry name" value="PRTase-like"/>
    <property type="match status" value="2"/>
</dbReference>
<keyword evidence="6" id="KW-1185">Reference proteome</keyword>
<dbReference type="InterPro" id="IPR029099">
    <property type="entry name" value="Pribosyltran_N"/>
</dbReference>
<keyword evidence="5" id="KW-0808">Transferase</keyword>